<dbReference type="AlphaFoldDB" id="A0A506UHS7"/>
<sequence>MSFAFDPLLPVWLIVAAAVAAAVLVALGLVRGVRGTAIRAIALAALVLALVNPVLFQEQRDPLKSVVAVIVDRTQSQQSDERRRETDAALAQVKQKLSRYPQFEVRVAETTNDPGNDSPSSRLFETLSSTLQDVPTARVAGAIMITDGEVHDIPSDAGALGFKAPVHALITGHEGETDRRIEVVRAPRFGIVGEEQTIYFRVNDDGKASGDTADVDIRLNGEETARRSVPVGEQMPFTFKVPRGGQNIVEFSTPVLDGEITPVNNETVALMDGIRQNLRVLLVSGEPHSGERSWRNLLKADPSVDLVHFTILRPPEKQDGTPIDELSLIAFPTRELFVQKIDQFDLIVLDRYQRRGVLPILYYDNIARYVRDGGALLVAAGPEYAGSDTIADTPLASVLPAMPTGSVAEKGFRPRLSDAGKKHPVTRDLPGAGTNPPDWGRWFRTIDTRDPKGETVLTGADDEPLLVLDRVEKGRVAMLLSDDGWLWARDFEGGGPYVDLYRRIAHWLMKEPSLDEEALRASAKGHDLTIERQTMGDSAPDATVTMPDGSSRTVPLKKAEPGLYRATMRAPETGLFTVKEGDKTALAHVGAVNAPEFRRTVSTTERLAPITDATHGVDTRVAPSGGSVETPPIIPVDGEVRSSSGNRIALQESGESVLRGVNRMPLFAGFLGLAILLLALGSTWYREGR</sequence>
<feature type="transmembrane region" description="Helical" evidence="1">
    <location>
        <begin position="37"/>
        <end position="56"/>
    </location>
</feature>
<feature type="transmembrane region" description="Helical" evidence="1">
    <location>
        <begin position="12"/>
        <end position="30"/>
    </location>
</feature>
<dbReference type="SUPFAM" id="SSF52317">
    <property type="entry name" value="Class I glutamine amidotransferase-like"/>
    <property type="match status" value="1"/>
</dbReference>
<keyword evidence="1" id="KW-0472">Membrane</keyword>
<comment type="caution">
    <text evidence="2">The sequence shown here is derived from an EMBL/GenBank/DDBJ whole genome shotgun (WGS) entry which is preliminary data.</text>
</comment>
<gene>
    <name evidence="2" type="ORF">FJU11_01185</name>
</gene>
<accession>A0A506UHS7</accession>
<keyword evidence="1" id="KW-0812">Transmembrane</keyword>
<dbReference type="RefSeq" id="WP_141165169.1">
    <property type="nucleotide sequence ID" value="NZ_VHLH01000001.1"/>
</dbReference>
<organism evidence="2 3">
    <name type="scientific">Pararhizobium mangrovi</name>
    <dbReference type="NCBI Taxonomy" id="2590452"/>
    <lineage>
        <taxon>Bacteria</taxon>
        <taxon>Pseudomonadati</taxon>
        <taxon>Pseudomonadota</taxon>
        <taxon>Alphaproteobacteria</taxon>
        <taxon>Hyphomicrobiales</taxon>
        <taxon>Rhizobiaceae</taxon>
        <taxon>Rhizobium/Agrobacterium group</taxon>
        <taxon>Pararhizobium</taxon>
    </lineage>
</organism>
<evidence type="ECO:0000313" key="2">
    <source>
        <dbReference type="EMBL" id="TPW32866.1"/>
    </source>
</evidence>
<dbReference type="PANTHER" id="PTHR37947">
    <property type="entry name" value="BLL2462 PROTEIN"/>
    <property type="match status" value="1"/>
</dbReference>
<dbReference type="CDD" id="cd03143">
    <property type="entry name" value="A4_beta-galactosidase_middle_domain"/>
    <property type="match status" value="1"/>
</dbReference>
<name>A0A506UHS7_9HYPH</name>
<evidence type="ECO:0000313" key="3">
    <source>
        <dbReference type="Proteomes" id="UP000320314"/>
    </source>
</evidence>
<dbReference type="Proteomes" id="UP000320314">
    <property type="component" value="Unassembled WGS sequence"/>
</dbReference>
<dbReference type="OrthoDB" id="9769144at2"/>
<proteinExistence type="predicted"/>
<reference evidence="2 3" key="1">
    <citation type="submission" date="2019-06" db="EMBL/GenBank/DDBJ databases">
        <authorList>
            <person name="Li M."/>
        </authorList>
    </citation>
    <scope>NUCLEOTIDE SEQUENCE [LARGE SCALE GENOMIC DNA]</scope>
    <source>
        <strain evidence="2 3">BGMRC6574</strain>
    </source>
</reference>
<dbReference type="EMBL" id="VHLH01000001">
    <property type="protein sequence ID" value="TPW32866.1"/>
    <property type="molecule type" value="Genomic_DNA"/>
</dbReference>
<keyword evidence="1" id="KW-1133">Transmembrane helix</keyword>
<evidence type="ECO:0000256" key="1">
    <source>
        <dbReference type="SAM" id="Phobius"/>
    </source>
</evidence>
<protein>
    <recommendedName>
        <fullName evidence="4">Glutamine amidotransferase domain-containing protein</fullName>
    </recommendedName>
</protein>
<dbReference type="Gene3D" id="3.40.50.880">
    <property type="match status" value="1"/>
</dbReference>
<evidence type="ECO:0008006" key="4">
    <source>
        <dbReference type="Google" id="ProtNLM"/>
    </source>
</evidence>
<keyword evidence="3" id="KW-1185">Reference proteome</keyword>
<dbReference type="InterPro" id="IPR029062">
    <property type="entry name" value="Class_I_gatase-like"/>
</dbReference>
<dbReference type="PANTHER" id="PTHR37947:SF1">
    <property type="entry name" value="BLL2462 PROTEIN"/>
    <property type="match status" value="1"/>
</dbReference>
<feature type="transmembrane region" description="Helical" evidence="1">
    <location>
        <begin position="666"/>
        <end position="685"/>
    </location>
</feature>